<dbReference type="InterPro" id="IPR050464">
    <property type="entry name" value="Zeta_carotene_desat/Oxidored"/>
</dbReference>
<evidence type="ECO:0000256" key="3">
    <source>
        <dbReference type="ARBA" id="ARBA00004744"/>
    </source>
</evidence>
<dbReference type="EC" id="1.3.3.15" evidence="5 11"/>
<dbReference type="EMBL" id="PZFQ01000004">
    <property type="protein sequence ID" value="PTI77189.1"/>
    <property type="molecule type" value="Genomic_DNA"/>
</dbReference>
<gene>
    <name evidence="13" type="ORF">BU058_01585</name>
</gene>
<evidence type="ECO:0000256" key="5">
    <source>
        <dbReference type="ARBA" id="ARBA00012402"/>
    </source>
</evidence>
<organism evidence="13 14">
    <name type="scientific">Staphylococcus succinus</name>
    <dbReference type="NCBI Taxonomy" id="61015"/>
    <lineage>
        <taxon>Bacteria</taxon>
        <taxon>Bacillati</taxon>
        <taxon>Bacillota</taxon>
        <taxon>Bacilli</taxon>
        <taxon>Bacillales</taxon>
        <taxon>Staphylococcaceae</taxon>
        <taxon>Staphylococcus</taxon>
    </lineage>
</organism>
<reference evidence="13 14" key="1">
    <citation type="journal article" date="2016" name="Front. Microbiol.">
        <title>Comprehensive Phylogenetic Analysis of Bovine Non-aureus Staphylococci Species Based on Whole-Genome Sequencing.</title>
        <authorList>
            <person name="Naushad S."/>
            <person name="Barkema H.W."/>
            <person name="Luby C."/>
            <person name="Condas L.A."/>
            <person name="Nobrega D.B."/>
            <person name="Carson D.A."/>
            <person name="De Buck J."/>
        </authorList>
    </citation>
    <scope>NUCLEOTIDE SEQUENCE [LARGE SCALE GENOMIC DNA]</scope>
    <source>
        <strain evidence="13 14">SNUC 1231</strain>
    </source>
</reference>
<comment type="pathway">
    <text evidence="3 11">Porphyrin-containing compound metabolism; protoheme biosynthesis.</text>
</comment>
<comment type="subcellular location">
    <subcellularLocation>
        <location evidence="11">Cytoplasm</location>
    </subcellularLocation>
</comment>
<dbReference type="GO" id="GO:0006783">
    <property type="term" value="P:heme biosynthetic process"/>
    <property type="evidence" value="ECO:0007669"/>
    <property type="project" value="UniProtKB-UniRule"/>
</dbReference>
<dbReference type="SUPFAM" id="SSF51905">
    <property type="entry name" value="FAD/NAD(P)-binding domain"/>
    <property type="match status" value="1"/>
</dbReference>
<evidence type="ECO:0000256" key="2">
    <source>
        <dbReference type="ARBA" id="ARBA00001974"/>
    </source>
</evidence>
<feature type="domain" description="Amine oxidase" evidence="12">
    <location>
        <begin position="12"/>
        <end position="461"/>
    </location>
</feature>
<dbReference type="GO" id="GO:0004729">
    <property type="term" value="F:oxygen-dependent protoporphyrinogen oxidase activity"/>
    <property type="evidence" value="ECO:0007669"/>
    <property type="project" value="UniProtKB-UniRule"/>
</dbReference>
<comment type="cofactor">
    <cofactor evidence="2 11">
        <name>FAD</name>
        <dbReference type="ChEBI" id="CHEBI:57692"/>
    </cofactor>
</comment>
<comment type="caution">
    <text evidence="13">The sequence shown here is derived from an EMBL/GenBank/DDBJ whole genome shotgun (WGS) entry which is preliminary data.</text>
</comment>
<accession>A0A9Q6MWE0</accession>
<evidence type="ECO:0000256" key="4">
    <source>
        <dbReference type="ARBA" id="ARBA00008310"/>
    </source>
</evidence>
<evidence type="ECO:0000256" key="8">
    <source>
        <dbReference type="ARBA" id="ARBA00022827"/>
    </source>
</evidence>
<comment type="catalytic activity">
    <reaction evidence="1">
        <text>coproporphyrinogen III + 3 O2 = coproporphyrin III + 3 H2O2</text>
        <dbReference type="Rhea" id="RHEA:43436"/>
        <dbReference type="ChEBI" id="CHEBI:15379"/>
        <dbReference type="ChEBI" id="CHEBI:16240"/>
        <dbReference type="ChEBI" id="CHEBI:57309"/>
        <dbReference type="ChEBI" id="CHEBI:131725"/>
        <dbReference type="EC" id="1.3.3.15"/>
    </reaction>
    <physiologicalReaction direction="left-to-right" evidence="1">
        <dbReference type="Rhea" id="RHEA:43437"/>
    </physiologicalReaction>
</comment>
<keyword evidence="9 11" id="KW-0560">Oxidoreductase</keyword>
<dbReference type="GO" id="GO:0005737">
    <property type="term" value="C:cytoplasm"/>
    <property type="evidence" value="ECO:0007669"/>
    <property type="project" value="UniProtKB-SubCell"/>
</dbReference>
<keyword evidence="10 11" id="KW-0350">Heme biosynthesis</keyword>
<name>A0A9Q6MWE0_9STAP</name>
<dbReference type="InterPro" id="IPR004572">
    <property type="entry name" value="Protoporphyrinogen_oxidase"/>
</dbReference>
<evidence type="ECO:0000256" key="6">
    <source>
        <dbReference type="ARBA" id="ARBA00019046"/>
    </source>
</evidence>
<dbReference type="InterPro" id="IPR002937">
    <property type="entry name" value="Amino_oxidase"/>
</dbReference>
<keyword evidence="11" id="KW-0963">Cytoplasm</keyword>
<comment type="similarity">
    <text evidence="4 11">Belongs to the protoporphyrinogen/coproporphyrinogen oxidase family. Coproporphyrinogen III oxidase subfamily.</text>
</comment>
<dbReference type="Pfam" id="PF01593">
    <property type="entry name" value="Amino_oxidase"/>
    <property type="match status" value="1"/>
</dbReference>
<evidence type="ECO:0000256" key="7">
    <source>
        <dbReference type="ARBA" id="ARBA00022630"/>
    </source>
</evidence>
<protein>
    <recommendedName>
        <fullName evidence="6 11">Coproporphyrinogen III oxidase</fullName>
        <ecNumber evidence="5 11">1.3.3.15</ecNumber>
    </recommendedName>
</protein>
<proteinExistence type="inferred from homology"/>
<dbReference type="SUPFAM" id="SSF54373">
    <property type="entry name" value="FAD-linked reductases, C-terminal domain"/>
    <property type="match status" value="1"/>
</dbReference>
<sequence length="465" mass="52173">MTKSIAIIGAGITGLSSAYFIKKQRPDIDVTIYEASGRAGGKIQTYRTEGYTIELGPESYLGRKQIMTDIAKDIGLGNDLITNQTGQSYIYAKNKLFPIPGGSILGIPTDIKPFLQTRLISPLGKLRAGLDLFKNAMTIENDISVGSFFRQRLGDEILENLIEPLMGGIYGTNIDDLSLMSTFPEFKKREEQFGSLIKGMKYEKAQRQKQRQLYPGAPKGQFKQFRNGLSSFIESLMEYVLNQGVKIKFNTPVSDINLYQKKYEIVTEHENIVYDSLLIATPHQTFMKWFKKDPALDYFNTMASTTVATVVLAFDEANIENTYDGTGFVIARTSNTDITACTWTSKKWPFTTPEGKVLIRAYVGKPGDTVVDDHTDEEIVSIVKRDLSQMMTFKGNPDFSIVNRLPNSMPQYHVGHINQINEIQSHIRNSYPRLRITGASFEAVGLPDCIQQGKQAVDELLMELN</sequence>
<dbReference type="PANTHER" id="PTHR42923:SF3">
    <property type="entry name" value="PROTOPORPHYRINOGEN OXIDASE"/>
    <property type="match status" value="1"/>
</dbReference>
<dbReference type="NCBIfam" id="NF008845">
    <property type="entry name" value="PRK11883.1-5"/>
    <property type="match status" value="1"/>
</dbReference>
<evidence type="ECO:0000313" key="13">
    <source>
        <dbReference type="EMBL" id="PTI77189.1"/>
    </source>
</evidence>
<dbReference type="RefSeq" id="WP_073504159.1">
    <property type="nucleotide sequence ID" value="NZ_CP018199.1"/>
</dbReference>
<evidence type="ECO:0000256" key="10">
    <source>
        <dbReference type="ARBA" id="ARBA00023133"/>
    </source>
</evidence>
<dbReference type="InterPro" id="IPR036188">
    <property type="entry name" value="FAD/NAD-bd_sf"/>
</dbReference>
<keyword evidence="8 11" id="KW-0274">FAD</keyword>
<comment type="function">
    <text evidence="11">Involved in coproporphyrin-dependent heme b biosynthesis. Catalyzes the oxidation of coproporphyrinogen III to coproporphyrin III.</text>
</comment>
<evidence type="ECO:0000259" key="12">
    <source>
        <dbReference type="Pfam" id="PF01593"/>
    </source>
</evidence>
<dbReference type="Gene3D" id="3.50.50.60">
    <property type="entry name" value="FAD/NAD(P)-binding domain"/>
    <property type="match status" value="1"/>
</dbReference>
<keyword evidence="7 11" id="KW-0285">Flavoprotein</keyword>
<evidence type="ECO:0000256" key="11">
    <source>
        <dbReference type="RuleBase" id="RU364052"/>
    </source>
</evidence>
<dbReference type="NCBIfam" id="TIGR00562">
    <property type="entry name" value="proto_IX_ox"/>
    <property type="match status" value="1"/>
</dbReference>
<dbReference type="PANTHER" id="PTHR42923">
    <property type="entry name" value="PROTOPORPHYRINOGEN OXIDASE"/>
    <property type="match status" value="1"/>
</dbReference>
<dbReference type="AlphaFoldDB" id="A0A9Q6MWE0"/>
<dbReference type="Gene3D" id="3.90.660.20">
    <property type="entry name" value="Protoporphyrinogen oxidase, mitochondrial, domain 2"/>
    <property type="match status" value="1"/>
</dbReference>
<evidence type="ECO:0000256" key="1">
    <source>
        <dbReference type="ARBA" id="ARBA00001755"/>
    </source>
</evidence>
<evidence type="ECO:0000313" key="14">
    <source>
        <dbReference type="Proteomes" id="UP000241960"/>
    </source>
</evidence>
<dbReference type="Proteomes" id="UP000241960">
    <property type="component" value="Unassembled WGS sequence"/>
</dbReference>
<evidence type="ECO:0000256" key="9">
    <source>
        <dbReference type="ARBA" id="ARBA00023002"/>
    </source>
</evidence>
<dbReference type="Gene3D" id="1.10.3110.10">
    <property type="entry name" value="protoporphyrinogen ix oxidase, domain 3"/>
    <property type="match status" value="1"/>
</dbReference>